<protein>
    <submittedName>
        <fullName evidence="3">DUF2790 domain-containing protein</fullName>
    </submittedName>
</protein>
<evidence type="ECO:0000256" key="1">
    <source>
        <dbReference type="SAM" id="SignalP"/>
    </source>
</evidence>
<dbReference type="RefSeq" id="WP_019751558.1">
    <property type="nucleotide sequence ID" value="NZ_CP018743.1"/>
</dbReference>
<name>A0A1L5PQV0_PSEPU</name>
<feature type="signal peptide" evidence="1">
    <location>
        <begin position="1"/>
        <end position="21"/>
    </location>
</feature>
<evidence type="ECO:0000313" key="5">
    <source>
        <dbReference type="Proteomes" id="UP000516786"/>
    </source>
</evidence>
<reference evidence="2 4" key="1">
    <citation type="submission" date="2016-12" db="EMBL/GenBank/DDBJ databases">
        <title>Draft Genome Sequence of Mercury Resistant Pseudomonas DRA525.</title>
        <authorList>
            <person name="Drace K.M."/>
        </authorList>
    </citation>
    <scope>NUCLEOTIDE SEQUENCE [LARGE SCALE GENOMIC DNA]</scope>
    <source>
        <strain evidence="2 4">DRA525</strain>
    </source>
</reference>
<evidence type="ECO:0000313" key="2">
    <source>
        <dbReference type="EMBL" id="APO82501.1"/>
    </source>
</evidence>
<keyword evidence="1" id="KW-0732">Signal</keyword>
<reference evidence="3 5" key="2">
    <citation type="submission" date="2020-09" db="EMBL/GenBank/DDBJ databases">
        <title>Co-existence of a novel multidrug-resistance efflux pump with carbapenem resistance gene blaVIM-2 in one megaplasmid in Pseudomonas putida.</title>
        <authorList>
            <person name="Peng K."/>
            <person name="Li R."/>
        </authorList>
    </citation>
    <scope>NUCLEOTIDE SEQUENCE [LARGE SCALE GENOMIC DNA]</scope>
    <source>
        <strain evidence="3 5">ZXPA-20</strain>
    </source>
</reference>
<accession>A0A1L5PQV0</accession>
<dbReference type="AlphaFoldDB" id="A0A1L5PQV0"/>
<proteinExistence type="predicted"/>
<feature type="chain" id="PRO_5044375532" evidence="1">
    <location>
        <begin position="22"/>
        <end position="109"/>
    </location>
</feature>
<evidence type="ECO:0000313" key="4">
    <source>
        <dbReference type="Proteomes" id="UP000185146"/>
    </source>
</evidence>
<dbReference type="Proteomes" id="UP000516786">
    <property type="component" value="Chromosome"/>
</dbReference>
<gene>
    <name evidence="2" type="ORF">BL240_13995</name>
    <name evidence="3" type="ORF">ID616_15475</name>
</gene>
<dbReference type="EMBL" id="CP018743">
    <property type="protein sequence ID" value="APO82501.1"/>
    <property type="molecule type" value="Genomic_DNA"/>
</dbReference>
<evidence type="ECO:0000313" key="3">
    <source>
        <dbReference type="EMBL" id="QOC95518.1"/>
    </source>
</evidence>
<dbReference type="InterPro" id="IPR021245">
    <property type="entry name" value="DUF2790"/>
</dbReference>
<dbReference type="Gene3D" id="2.30.140.50">
    <property type="entry name" value="Protein of unknown function DUF2790"/>
    <property type="match status" value="1"/>
</dbReference>
<dbReference type="Pfam" id="PF10976">
    <property type="entry name" value="DUF2790"/>
    <property type="match status" value="1"/>
</dbReference>
<dbReference type="Proteomes" id="UP000185146">
    <property type="component" value="Chromosome"/>
</dbReference>
<organism evidence="2 4">
    <name type="scientific">Pseudomonas putida</name>
    <name type="common">Arthrobacter siderocapsulatus</name>
    <dbReference type="NCBI Taxonomy" id="303"/>
    <lineage>
        <taxon>Bacteria</taxon>
        <taxon>Pseudomonadati</taxon>
        <taxon>Pseudomonadota</taxon>
        <taxon>Gammaproteobacteria</taxon>
        <taxon>Pseudomonadales</taxon>
        <taxon>Pseudomonadaceae</taxon>
        <taxon>Pseudomonas</taxon>
    </lineage>
</organism>
<dbReference type="EMBL" id="CP061723">
    <property type="protein sequence ID" value="QOC95518.1"/>
    <property type="molecule type" value="Genomic_DNA"/>
</dbReference>
<sequence length="109" mass="12305">MNILKGFVAAALFFFAASVSAQNNVKDINARLEQVGKDATARYAQSLNKPMPELKDYRYGMDMDIAKLVHVSQNVMYCGNVRSIMSFEDSKGELHMVRYIVKGNCYNNK</sequence>